<dbReference type="EMBL" id="OC931110">
    <property type="protein sequence ID" value="CAD7658992.1"/>
    <property type="molecule type" value="Genomic_DNA"/>
</dbReference>
<keyword evidence="2" id="KW-1185">Reference proteome</keyword>
<proteinExistence type="predicted"/>
<dbReference type="Proteomes" id="UP000728032">
    <property type="component" value="Unassembled WGS sequence"/>
</dbReference>
<protein>
    <submittedName>
        <fullName evidence="1">Uncharacterized protein</fullName>
    </submittedName>
</protein>
<dbReference type="AlphaFoldDB" id="A0A7R9QVS3"/>
<dbReference type="EMBL" id="CAJPVJ010016285">
    <property type="protein sequence ID" value="CAG2176178.1"/>
    <property type="molecule type" value="Genomic_DNA"/>
</dbReference>
<accession>A0A7R9QVS3</accession>
<name>A0A7R9QVS3_9ACAR</name>
<gene>
    <name evidence="1" type="ORF">ONB1V03_LOCUS15612</name>
</gene>
<reference evidence="1" key="1">
    <citation type="submission" date="2020-11" db="EMBL/GenBank/DDBJ databases">
        <authorList>
            <person name="Tran Van P."/>
        </authorList>
    </citation>
    <scope>NUCLEOTIDE SEQUENCE</scope>
</reference>
<organism evidence="1">
    <name type="scientific">Oppiella nova</name>
    <dbReference type="NCBI Taxonomy" id="334625"/>
    <lineage>
        <taxon>Eukaryota</taxon>
        <taxon>Metazoa</taxon>
        <taxon>Ecdysozoa</taxon>
        <taxon>Arthropoda</taxon>
        <taxon>Chelicerata</taxon>
        <taxon>Arachnida</taxon>
        <taxon>Acari</taxon>
        <taxon>Acariformes</taxon>
        <taxon>Sarcoptiformes</taxon>
        <taxon>Oribatida</taxon>
        <taxon>Brachypylina</taxon>
        <taxon>Oppioidea</taxon>
        <taxon>Oppiidae</taxon>
        <taxon>Oppiella</taxon>
    </lineage>
</organism>
<sequence length="32" mass="3801">MGAPNAMNTALRIYHSINIRLHWRTYSRNVIM</sequence>
<evidence type="ECO:0000313" key="2">
    <source>
        <dbReference type="Proteomes" id="UP000728032"/>
    </source>
</evidence>
<evidence type="ECO:0000313" key="1">
    <source>
        <dbReference type="EMBL" id="CAD7658992.1"/>
    </source>
</evidence>